<protein>
    <submittedName>
        <fullName evidence="4">Uncharacterized protein</fullName>
    </submittedName>
</protein>
<evidence type="ECO:0000313" key="5">
    <source>
        <dbReference type="Proteomes" id="UP000437017"/>
    </source>
</evidence>
<evidence type="ECO:0000256" key="2">
    <source>
        <dbReference type="ARBA" id="ARBA00023163"/>
    </source>
</evidence>
<keyword evidence="3" id="KW-0539">Nucleus</keyword>
<comment type="caution">
    <text evidence="4">The sequence shown here is derived from an EMBL/GenBank/DDBJ whole genome shotgun (WGS) entry which is preliminary data.</text>
</comment>
<dbReference type="InterPro" id="IPR052328">
    <property type="entry name" value="FOX_transcription_regulators"/>
</dbReference>
<organism evidence="4 5">
    <name type="scientific">Balaenoptera physalus</name>
    <name type="common">Fin whale</name>
    <name type="synonym">Balaena physalus</name>
    <dbReference type="NCBI Taxonomy" id="9770"/>
    <lineage>
        <taxon>Eukaryota</taxon>
        <taxon>Metazoa</taxon>
        <taxon>Chordata</taxon>
        <taxon>Craniata</taxon>
        <taxon>Vertebrata</taxon>
        <taxon>Euteleostomi</taxon>
        <taxon>Mammalia</taxon>
        <taxon>Eutheria</taxon>
        <taxon>Laurasiatheria</taxon>
        <taxon>Artiodactyla</taxon>
        <taxon>Whippomorpha</taxon>
        <taxon>Cetacea</taxon>
        <taxon>Mysticeti</taxon>
        <taxon>Balaenopteridae</taxon>
        <taxon>Balaenoptera</taxon>
    </lineage>
</organism>
<keyword evidence="1" id="KW-0805">Transcription regulation</keyword>
<dbReference type="GO" id="GO:1990837">
    <property type="term" value="F:sequence-specific double-stranded DNA binding"/>
    <property type="evidence" value="ECO:0007669"/>
    <property type="project" value="TreeGrafter"/>
</dbReference>
<proteinExistence type="predicted"/>
<dbReference type="AlphaFoldDB" id="A0A643C2W7"/>
<dbReference type="EMBL" id="SGJD01002739">
    <property type="protein sequence ID" value="KAB0394619.1"/>
    <property type="molecule type" value="Genomic_DNA"/>
</dbReference>
<name>A0A643C2W7_BALPH</name>
<dbReference type="PANTHER" id="PTHR46789:SF1">
    <property type="entry name" value="FORKHEAD BOX PROTEIN R1"/>
    <property type="match status" value="1"/>
</dbReference>
<reference evidence="4 5" key="1">
    <citation type="journal article" date="2019" name="PLoS ONE">
        <title>Genomic analyses reveal an absence of contemporary introgressive admixture between fin whales and blue whales, despite known hybrids.</title>
        <authorList>
            <person name="Westbury M.V."/>
            <person name="Petersen B."/>
            <person name="Lorenzen E.D."/>
        </authorList>
    </citation>
    <scope>NUCLEOTIDE SEQUENCE [LARGE SCALE GENOMIC DNA]</scope>
    <source>
        <strain evidence="4">FinWhale-01</strain>
    </source>
</reference>
<dbReference type="Proteomes" id="UP000437017">
    <property type="component" value="Unassembled WGS sequence"/>
</dbReference>
<evidence type="ECO:0000313" key="4">
    <source>
        <dbReference type="EMBL" id="KAB0394619.1"/>
    </source>
</evidence>
<accession>A0A643C2W7</accession>
<dbReference type="GO" id="GO:0005634">
    <property type="term" value="C:nucleus"/>
    <property type="evidence" value="ECO:0007669"/>
    <property type="project" value="TreeGrafter"/>
</dbReference>
<evidence type="ECO:0000256" key="3">
    <source>
        <dbReference type="ARBA" id="ARBA00023242"/>
    </source>
</evidence>
<dbReference type="PANTHER" id="PTHR46789">
    <property type="entry name" value="FORKHEAD BOX PROTEIN R1"/>
    <property type="match status" value="1"/>
</dbReference>
<sequence length="76" mass="8389">MAPEGWKNTGRHDLCFRDSFEKVPVGMQALILPLEVDPRGAPPLCRGGQHLGLQTGLENIQQCMSQPDVMPSLFDL</sequence>
<keyword evidence="5" id="KW-1185">Reference proteome</keyword>
<keyword evidence="2" id="KW-0804">Transcription</keyword>
<evidence type="ECO:0000256" key="1">
    <source>
        <dbReference type="ARBA" id="ARBA00023015"/>
    </source>
</evidence>
<gene>
    <name evidence="4" type="ORF">E2I00_010969</name>
</gene>